<dbReference type="Proteomes" id="UP000694564">
    <property type="component" value="Chromosome 19"/>
</dbReference>
<evidence type="ECO:0000256" key="5">
    <source>
        <dbReference type="ARBA" id="ARBA00022692"/>
    </source>
</evidence>
<comment type="similarity">
    <text evidence="2 12">Belongs to the G-protein coupled receptor 1 family.</text>
</comment>
<evidence type="ECO:0000259" key="13">
    <source>
        <dbReference type="PROSITE" id="PS50262"/>
    </source>
</evidence>
<feature type="transmembrane region" description="Helical" evidence="12">
    <location>
        <begin position="178"/>
        <end position="211"/>
    </location>
</feature>
<dbReference type="PANTHER" id="PTHR24062">
    <property type="entry name" value="VOMERONASAL TYPE-1 RECEPTOR"/>
    <property type="match status" value="1"/>
</dbReference>
<evidence type="ECO:0000256" key="7">
    <source>
        <dbReference type="ARBA" id="ARBA00023040"/>
    </source>
</evidence>
<feature type="transmembrane region" description="Helical" evidence="12">
    <location>
        <begin position="271"/>
        <end position="290"/>
    </location>
</feature>
<sequence>MTKSNTGYIFIALRNVFSSQIVIGIAANVFLLLFHKFTFLLQHRPKPTDLTIAHLALIHMLMLLIRTFLDADIFGVQDIWNDITCKAVIYLYRLMRGLSVCTTCMLSVLQAITLSPRSSFLAKFKQISPQNSLCCFLILWVFNMFINVRVLVCIGGPSNDTSALLFFFESCRVSSTSYYFGTFFTLIGILRDVFFIGLMALFSVYMVTLLCRHKRQCQHLHSTSLSPRASPELRATRTILLLMGFFVVMYFVDCIFSASSGKMLKNDAARVGVQMLVGNGYATVSALMLISTEKRIIKFFQSTLGKERKLFFHSKKKKFA</sequence>
<evidence type="ECO:0000256" key="6">
    <source>
        <dbReference type="ARBA" id="ARBA00022989"/>
    </source>
</evidence>
<dbReference type="PRINTS" id="PR01534">
    <property type="entry name" value="VOMERONASL1R"/>
</dbReference>
<evidence type="ECO:0000256" key="8">
    <source>
        <dbReference type="ARBA" id="ARBA00023136"/>
    </source>
</evidence>
<dbReference type="Pfam" id="PF03402">
    <property type="entry name" value="V1R"/>
    <property type="match status" value="1"/>
</dbReference>
<dbReference type="GO" id="GO:0005886">
    <property type="term" value="C:plasma membrane"/>
    <property type="evidence" value="ECO:0007669"/>
    <property type="project" value="UniProtKB-SubCell"/>
</dbReference>
<dbReference type="Gene3D" id="1.20.1070.10">
    <property type="entry name" value="Rhodopsin 7-helix transmembrane proteins"/>
    <property type="match status" value="1"/>
</dbReference>
<keyword evidence="7 12" id="KW-0297">G-protein coupled receptor</keyword>
<protein>
    <recommendedName>
        <fullName evidence="12">Vomeronasal type-1 receptor</fullName>
    </recommendedName>
</protein>
<evidence type="ECO:0000256" key="12">
    <source>
        <dbReference type="RuleBase" id="RU364061"/>
    </source>
</evidence>
<accession>A0A8D2D3K2</accession>
<evidence type="ECO:0000256" key="2">
    <source>
        <dbReference type="ARBA" id="ARBA00010663"/>
    </source>
</evidence>
<evidence type="ECO:0000256" key="11">
    <source>
        <dbReference type="ARBA" id="ARBA00023224"/>
    </source>
</evidence>
<evidence type="ECO:0000256" key="4">
    <source>
        <dbReference type="ARBA" id="ARBA00022507"/>
    </source>
</evidence>
<evidence type="ECO:0000313" key="15">
    <source>
        <dbReference type="Proteomes" id="UP000694564"/>
    </source>
</evidence>
<feature type="domain" description="G-protein coupled receptors family 1 profile" evidence="13">
    <location>
        <begin position="27"/>
        <end position="251"/>
    </location>
</feature>
<keyword evidence="11 12" id="KW-0807">Transducer</keyword>
<dbReference type="GeneTree" id="ENSGT01030000234553"/>
<reference evidence="14" key="2">
    <citation type="submission" date="2025-09" db="UniProtKB">
        <authorList>
            <consortium name="Ensembl"/>
        </authorList>
    </citation>
    <scope>IDENTIFICATION</scope>
</reference>
<dbReference type="FunFam" id="1.20.1070.10:FF:000051">
    <property type="entry name" value="Vomeronasal type-1 receptor"/>
    <property type="match status" value="1"/>
</dbReference>
<dbReference type="SUPFAM" id="SSF81321">
    <property type="entry name" value="Family A G protein-coupled receptor-like"/>
    <property type="match status" value="1"/>
</dbReference>
<feature type="transmembrane region" description="Helical" evidence="12">
    <location>
        <begin position="20"/>
        <end position="39"/>
    </location>
</feature>
<feature type="transmembrane region" description="Helical" evidence="12">
    <location>
        <begin position="238"/>
        <end position="259"/>
    </location>
</feature>
<dbReference type="GO" id="GO:0019236">
    <property type="term" value="P:response to pheromone"/>
    <property type="evidence" value="ECO:0007669"/>
    <property type="project" value="UniProtKB-KW"/>
</dbReference>
<dbReference type="CDD" id="cd13949">
    <property type="entry name" value="7tm_V1R_pheromone"/>
    <property type="match status" value="1"/>
</dbReference>
<evidence type="ECO:0000256" key="9">
    <source>
        <dbReference type="ARBA" id="ARBA00023157"/>
    </source>
</evidence>
<dbReference type="GO" id="GO:0016503">
    <property type="term" value="F:pheromone receptor activity"/>
    <property type="evidence" value="ECO:0007669"/>
    <property type="project" value="InterPro"/>
</dbReference>
<keyword evidence="3 12" id="KW-1003">Cell membrane</keyword>
<feature type="transmembrane region" description="Helical" evidence="12">
    <location>
        <begin position="51"/>
        <end position="69"/>
    </location>
</feature>
<evidence type="ECO:0000256" key="1">
    <source>
        <dbReference type="ARBA" id="ARBA00004651"/>
    </source>
</evidence>
<dbReference type="InterPro" id="IPR017452">
    <property type="entry name" value="GPCR_Rhodpsn_7TM"/>
</dbReference>
<name>A0A8D2D3K2_SCIVU</name>
<dbReference type="GO" id="GO:0007606">
    <property type="term" value="P:sensory perception of chemical stimulus"/>
    <property type="evidence" value="ECO:0007669"/>
    <property type="project" value="UniProtKB-ARBA"/>
</dbReference>
<keyword evidence="10 12" id="KW-0675">Receptor</keyword>
<evidence type="ECO:0000313" key="14">
    <source>
        <dbReference type="Ensembl" id="ENSSVLP00005018683.1"/>
    </source>
</evidence>
<dbReference type="OrthoDB" id="9606139at2759"/>
<keyword evidence="9" id="KW-1015">Disulfide bond</keyword>
<keyword evidence="8 12" id="KW-0472">Membrane</keyword>
<evidence type="ECO:0000256" key="3">
    <source>
        <dbReference type="ARBA" id="ARBA00022475"/>
    </source>
</evidence>
<proteinExistence type="inferred from homology"/>
<dbReference type="Ensembl" id="ENSSVLT00005020798.1">
    <property type="protein sequence ID" value="ENSSVLP00005018683.1"/>
    <property type="gene ID" value="ENSSVLG00005014984.1"/>
</dbReference>
<evidence type="ECO:0000256" key="10">
    <source>
        <dbReference type="ARBA" id="ARBA00023170"/>
    </source>
</evidence>
<dbReference type="AlphaFoldDB" id="A0A8D2D3K2"/>
<keyword evidence="15" id="KW-1185">Reference proteome</keyword>
<keyword evidence="5 12" id="KW-0812">Transmembrane</keyword>
<dbReference type="PROSITE" id="PS50262">
    <property type="entry name" value="G_PROTEIN_RECEP_F1_2"/>
    <property type="match status" value="1"/>
</dbReference>
<reference evidence="14" key="1">
    <citation type="submission" date="2025-08" db="UniProtKB">
        <authorList>
            <consortium name="Ensembl"/>
        </authorList>
    </citation>
    <scope>IDENTIFICATION</scope>
</reference>
<keyword evidence="4 12" id="KW-0589">Pheromone response</keyword>
<comment type="subcellular location">
    <subcellularLocation>
        <location evidence="1 12">Cell membrane</location>
        <topology evidence="1 12">Multi-pass membrane protein</topology>
    </subcellularLocation>
</comment>
<dbReference type="InterPro" id="IPR004072">
    <property type="entry name" value="Vmron_rcpt_1"/>
</dbReference>
<organism evidence="14 15">
    <name type="scientific">Sciurus vulgaris</name>
    <name type="common">Eurasian red squirrel</name>
    <dbReference type="NCBI Taxonomy" id="55149"/>
    <lineage>
        <taxon>Eukaryota</taxon>
        <taxon>Metazoa</taxon>
        <taxon>Chordata</taxon>
        <taxon>Craniata</taxon>
        <taxon>Vertebrata</taxon>
        <taxon>Euteleostomi</taxon>
        <taxon>Mammalia</taxon>
        <taxon>Eutheria</taxon>
        <taxon>Euarchontoglires</taxon>
        <taxon>Glires</taxon>
        <taxon>Rodentia</taxon>
        <taxon>Sciuromorpha</taxon>
        <taxon>Sciuridae</taxon>
        <taxon>Sciurinae</taxon>
        <taxon>Sciurini</taxon>
        <taxon>Sciurus</taxon>
    </lineage>
</organism>
<keyword evidence="6 12" id="KW-1133">Transmembrane helix</keyword>
<feature type="transmembrane region" description="Helical" evidence="12">
    <location>
        <begin position="133"/>
        <end position="158"/>
    </location>
</feature>